<feature type="region of interest" description="Disordered" evidence="1">
    <location>
        <begin position="67"/>
        <end position="90"/>
    </location>
</feature>
<dbReference type="OrthoDB" id="3546042at2759"/>
<keyword evidence="3" id="KW-1185">Reference proteome</keyword>
<reference evidence="2 3" key="2">
    <citation type="journal article" date="2012" name="PLoS Pathog.">
        <title>Diverse lifestyles and strategies of plant pathogenesis encoded in the genomes of eighteen Dothideomycetes fungi.</title>
        <authorList>
            <person name="Ohm R.A."/>
            <person name="Feau N."/>
            <person name="Henrissat B."/>
            <person name="Schoch C.L."/>
            <person name="Horwitz B.A."/>
            <person name="Barry K.W."/>
            <person name="Condon B.J."/>
            <person name="Copeland A.C."/>
            <person name="Dhillon B."/>
            <person name="Glaser F."/>
            <person name="Hesse C.N."/>
            <person name="Kosti I."/>
            <person name="LaButti K."/>
            <person name="Lindquist E.A."/>
            <person name="Lucas S."/>
            <person name="Salamov A.A."/>
            <person name="Bradshaw R.E."/>
            <person name="Ciuffetti L."/>
            <person name="Hamelin R.C."/>
            <person name="Kema G.H.J."/>
            <person name="Lawrence C."/>
            <person name="Scott J.A."/>
            <person name="Spatafora J.W."/>
            <person name="Turgeon B.G."/>
            <person name="de Wit P.J.G.M."/>
            <person name="Zhong S."/>
            <person name="Goodwin S.B."/>
            <person name="Grigoriev I.V."/>
        </authorList>
    </citation>
    <scope>NUCLEOTIDE SEQUENCE [LARGE SCALE GENOMIC DNA]</scope>
    <source>
        <strain evidence="3">NZE10 / CBS 128990</strain>
    </source>
</reference>
<feature type="region of interest" description="Disordered" evidence="1">
    <location>
        <begin position="250"/>
        <end position="275"/>
    </location>
</feature>
<dbReference type="Proteomes" id="UP000016933">
    <property type="component" value="Unassembled WGS sequence"/>
</dbReference>
<feature type="region of interest" description="Disordered" evidence="1">
    <location>
        <begin position="456"/>
        <end position="486"/>
    </location>
</feature>
<dbReference type="EMBL" id="KB446548">
    <property type="protein sequence ID" value="EME38164.1"/>
    <property type="molecule type" value="Genomic_DNA"/>
</dbReference>
<protein>
    <submittedName>
        <fullName evidence="2">Uncharacterized protein</fullName>
    </submittedName>
</protein>
<evidence type="ECO:0000313" key="3">
    <source>
        <dbReference type="Proteomes" id="UP000016933"/>
    </source>
</evidence>
<dbReference type="InterPro" id="IPR022190">
    <property type="entry name" value="DUF3716"/>
</dbReference>
<dbReference type="Pfam" id="PF12511">
    <property type="entry name" value="DUF3716"/>
    <property type="match status" value="1"/>
</dbReference>
<proteinExistence type="predicted"/>
<accession>M2YI05</accession>
<organism evidence="2 3">
    <name type="scientific">Dothistroma septosporum (strain NZE10 / CBS 128990)</name>
    <name type="common">Red band needle blight fungus</name>
    <name type="synonym">Mycosphaerella pini</name>
    <dbReference type="NCBI Taxonomy" id="675120"/>
    <lineage>
        <taxon>Eukaryota</taxon>
        <taxon>Fungi</taxon>
        <taxon>Dikarya</taxon>
        <taxon>Ascomycota</taxon>
        <taxon>Pezizomycotina</taxon>
        <taxon>Dothideomycetes</taxon>
        <taxon>Dothideomycetidae</taxon>
        <taxon>Mycosphaerellales</taxon>
        <taxon>Mycosphaerellaceae</taxon>
        <taxon>Dothistroma</taxon>
    </lineage>
</organism>
<dbReference type="HOGENOM" id="CLU_465417_0_0_1"/>
<evidence type="ECO:0000313" key="2">
    <source>
        <dbReference type="EMBL" id="EME38164.1"/>
    </source>
</evidence>
<gene>
    <name evidence="2" type="ORF">DOTSEDRAFT_39694</name>
</gene>
<reference evidence="3" key="1">
    <citation type="journal article" date="2012" name="PLoS Genet.">
        <title>The genomes of the fungal plant pathogens Cladosporium fulvum and Dothistroma septosporum reveal adaptation to different hosts and lifestyles but also signatures of common ancestry.</title>
        <authorList>
            <person name="de Wit P.J.G.M."/>
            <person name="van der Burgt A."/>
            <person name="Oekmen B."/>
            <person name="Stergiopoulos I."/>
            <person name="Abd-Elsalam K.A."/>
            <person name="Aerts A.L."/>
            <person name="Bahkali A.H."/>
            <person name="Beenen H.G."/>
            <person name="Chettri P."/>
            <person name="Cox M.P."/>
            <person name="Datema E."/>
            <person name="de Vries R.P."/>
            <person name="Dhillon B."/>
            <person name="Ganley A.R."/>
            <person name="Griffiths S.A."/>
            <person name="Guo Y."/>
            <person name="Hamelin R.C."/>
            <person name="Henrissat B."/>
            <person name="Kabir M.S."/>
            <person name="Jashni M.K."/>
            <person name="Kema G."/>
            <person name="Klaubauf S."/>
            <person name="Lapidus A."/>
            <person name="Levasseur A."/>
            <person name="Lindquist E."/>
            <person name="Mehrabi R."/>
            <person name="Ohm R.A."/>
            <person name="Owen T.J."/>
            <person name="Salamov A."/>
            <person name="Schwelm A."/>
            <person name="Schijlen E."/>
            <person name="Sun H."/>
            <person name="van den Burg H.A."/>
            <person name="van Ham R.C.H.J."/>
            <person name="Zhang S."/>
            <person name="Goodwin S.B."/>
            <person name="Grigoriev I.V."/>
            <person name="Collemare J."/>
            <person name="Bradshaw R.E."/>
        </authorList>
    </citation>
    <scope>NUCLEOTIDE SEQUENCE [LARGE SCALE GENOMIC DNA]</scope>
    <source>
        <strain evidence="3">NZE10 / CBS 128990</strain>
    </source>
</reference>
<sequence>MSPEAGLAARSQHTLLKVDMVPFRPASWNSSARALSPLSSLQQVSMLQDTPTRPGKLPRIAIRKHHMASQQSCPTEQIAEKDTHSRKQLHAWSTDVRQAVVPSFKRYSEGTRKSATPAASQDTDQFDEALDILDKIGAQPVSTLGENCCYDAKFAVDEIVGQGRRSGQIVYKVEWTSSKVPSRLLRYVDGRPEVKCGKQEYTVRSVCPLSPELGTNDEPQLLVAWKSTWEDEEVVKALARPHLETFLRKMRESQERDEPEDSLMQPDQGRESPIVSASELPQQAIVYSTNFKPQKRLVYNDAMRRLLRGAAGDVGEMLCYPDKNDLIFRHHYIEKNTAFNAECNRMRRAAALQMVGVKQRKKCDHCKKGCGPFRGCVVLTGFGRGACANCLYGARMPMTCNYHCRSRAERPRQPEIVSASAEGEYRDISRATTHSNDHTASPTAVAVTSDAVKEDVAGRAPQSPDTAHLMQRSPSPLALEEQKRERACSRELLPEHRIEGSSSLACGTGVLVPNVSPSQMPGHSIVVHAPSCQLQQPEAKRWPCSGREGVPARRGLRSASTMVDCIEWLQYDRVPAASVGVASPET</sequence>
<name>M2YI05_DOTSN</name>
<dbReference type="AlphaFoldDB" id="M2YI05"/>
<evidence type="ECO:0000256" key="1">
    <source>
        <dbReference type="SAM" id="MobiDB-lite"/>
    </source>
</evidence>